<feature type="transmembrane region" description="Helical" evidence="6">
    <location>
        <begin position="276"/>
        <end position="295"/>
    </location>
</feature>
<feature type="transmembrane region" description="Helical" evidence="6">
    <location>
        <begin position="67"/>
        <end position="89"/>
    </location>
</feature>
<keyword evidence="3 6" id="KW-0812">Transmembrane</keyword>
<dbReference type="SUPFAM" id="SSF103473">
    <property type="entry name" value="MFS general substrate transporter"/>
    <property type="match status" value="1"/>
</dbReference>
<evidence type="ECO:0000256" key="4">
    <source>
        <dbReference type="ARBA" id="ARBA00022989"/>
    </source>
</evidence>
<feature type="transmembrane region" description="Helical" evidence="6">
    <location>
        <begin position="40"/>
        <end position="61"/>
    </location>
</feature>
<keyword evidence="8" id="KW-1185">Reference proteome</keyword>
<evidence type="ECO:0000256" key="6">
    <source>
        <dbReference type="SAM" id="Phobius"/>
    </source>
</evidence>
<comment type="caution">
    <text evidence="7">The sequence shown here is derived from an EMBL/GenBank/DDBJ whole genome shotgun (WGS) entry which is preliminary data.</text>
</comment>
<name>A0ABX1AX03_9ACTN</name>
<evidence type="ECO:0000256" key="2">
    <source>
        <dbReference type="ARBA" id="ARBA00022475"/>
    </source>
</evidence>
<protein>
    <submittedName>
        <fullName evidence="7">MFS transporter</fullName>
    </submittedName>
</protein>
<comment type="subcellular location">
    <subcellularLocation>
        <location evidence="1">Cell membrane</location>
        <topology evidence="1">Multi-pass membrane protein</topology>
    </subcellularLocation>
</comment>
<dbReference type="CDD" id="cd06173">
    <property type="entry name" value="MFS_MefA_like"/>
    <property type="match status" value="1"/>
</dbReference>
<organism evidence="7 8">
    <name type="scientific">Nonomuraea composti</name>
    <dbReference type="NCBI Taxonomy" id="2720023"/>
    <lineage>
        <taxon>Bacteria</taxon>
        <taxon>Bacillati</taxon>
        <taxon>Actinomycetota</taxon>
        <taxon>Actinomycetes</taxon>
        <taxon>Streptosporangiales</taxon>
        <taxon>Streptosporangiaceae</taxon>
        <taxon>Nonomuraea</taxon>
    </lineage>
</organism>
<reference evidence="7 8" key="1">
    <citation type="submission" date="2020-03" db="EMBL/GenBank/DDBJ databases">
        <title>WGS of actinomycetes isolated from Thailand.</title>
        <authorList>
            <person name="Thawai C."/>
        </authorList>
    </citation>
    <scope>NUCLEOTIDE SEQUENCE [LARGE SCALE GENOMIC DNA]</scope>
    <source>
        <strain evidence="7 8">FMUSA5-5</strain>
    </source>
</reference>
<dbReference type="InterPro" id="IPR036259">
    <property type="entry name" value="MFS_trans_sf"/>
</dbReference>
<dbReference type="Gene3D" id="1.20.1250.20">
    <property type="entry name" value="MFS general substrate transporter like domains"/>
    <property type="match status" value="1"/>
</dbReference>
<dbReference type="EMBL" id="JAATEP010000007">
    <property type="protein sequence ID" value="NJP90145.1"/>
    <property type="molecule type" value="Genomic_DNA"/>
</dbReference>
<dbReference type="RefSeq" id="WP_168009662.1">
    <property type="nucleotide sequence ID" value="NZ_JAATEP010000007.1"/>
</dbReference>
<dbReference type="InterPro" id="IPR011701">
    <property type="entry name" value="MFS"/>
</dbReference>
<feature type="transmembrane region" description="Helical" evidence="6">
    <location>
        <begin position="331"/>
        <end position="352"/>
    </location>
</feature>
<proteinExistence type="predicted"/>
<feature type="transmembrane region" description="Helical" evidence="6">
    <location>
        <begin position="101"/>
        <end position="120"/>
    </location>
</feature>
<evidence type="ECO:0000256" key="1">
    <source>
        <dbReference type="ARBA" id="ARBA00004651"/>
    </source>
</evidence>
<sequence>MGPRGSVGRTARSGGLSGFGRLLRSDGISSFGRMVWSNGISGFGTQVTIVALPLTAVLTLRASPFQLGLLTAVQAAAFLLIGLPAGVWVDRMRRRPILVRAHLVRGAVLLTVPAAAWLGVLTLPHLYAVALVLGVGAVFFDVAHMSFLPAVVPPEQLERANGRLEVTRQVSVLAGPAAGGWLVGALTAPFALLADAAGYLASGLLLSGVRADERPGPAERGRLWADVREGVTFVIREPVLSRVALGGALTRVALGVCAVGHPLYLVVHLRVSATTYGLLLSASAVGALAGAMLVARVTRRHGVGPTLYGSAALVVLLQLPALATGPGWRLLLFPVAAALAGAAGVVFNVAQLSYRQRITPGHLLGRVNASMRFLMWGTTPLGGLAGGVLGEWLGGYGVFAVGVALLALSYLAIVTAPSIRRAG</sequence>
<evidence type="ECO:0000256" key="3">
    <source>
        <dbReference type="ARBA" id="ARBA00022692"/>
    </source>
</evidence>
<keyword evidence="5 6" id="KW-0472">Membrane</keyword>
<evidence type="ECO:0000256" key="5">
    <source>
        <dbReference type="ARBA" id="ARBA00023136"/>
    </source>
</evidence>
<feature type="transmembrane region" description="Helical" evidence="6">
    <location>
        <begin position="307"/>
        <end position="325"/>
    </location>
</feature>
<dbReference type="PANTHER" id="PTHR23513">
    <property type="entry name" value="INTEGRAL MEMBRANE EFFLUX PROTEIN-RELATED"/>
    <property type="match status" value="1"/>
</dbReference>
<dbReference type="Proteomes" id="UP000696294">
    <property type="component" value="Unassembled WGS sequence"/>
</dbReference>
<feature type="transmembrane region" description="Helical" evidence="6">
    <location>
        <begin position="126"/>
        <end position="152"/>
    </location>
</feature>
<accession>A0ABX1AX03</accession>
<feature type="transmembrane region" description="Helical" evidence="6">
    <location>
        <begin position="396"/>
        <end position="419"/>
    </location>
</feature>
<evidence type="ECO:0000313" key="8">
    <source>
        <dbReference type="Proteomes" id="UP000696294"/>
    </source>
</evidence>
<feature type="transmembrane region" description="Helical" evidence="6">
    <location>
        <begin position="373"/>
        <end position="390"/>
    </location>
</feature>
<gene>
    <name evidence="7" type="ORF">HCN51_11900</name>
</gene>
<dbReference type="PANTHER" id="PTHR23513:SF6">
    <property type="entry name" value="MAJOR FACILITATOR SUPERFAMILY ASSOCIATED DOMAIN-CONTAINING PROTEIN"/>
    <property type="match status" value="1"/>
</dbReference>
<keyword evidence="4 6" id="KW-1133">Transmembrane helix</keyword>
<keyword evidence="2" id="KW-1003">Cell membrane</keyword>
<evidence type="ECO:0000313" key="7">
    <source>
        <dbReference type="EMBL" id="NJP90145.1"/>
    </source>
</evidence>
<dbReference type="Pfam" id="PF07690">
    <property type="entry name" value="MFS_1"/>
    <property type="match status" value="1"/>
</dbReference>